<gene>
    <name evidence="1" type="ORF">CLNEO_13440</name>
</gene>
<dbReference type="RefSeq" id="WP_066086356.1">
    <property type="nucleotide sequence ID" value="NZ_LRVM01000003.1"/>
</dbReference>
<comment type="caution">
    <text evidence="1">The sequence shown here is derived from an EMBL/GenBank/DDBJ whole genome shotgun (WGS) entry which is preliminary data.</text>
</comment>
<dbReference type="InterPro" id="IPR010090">
    <property type="entry name" value="Phage_tape_meas"/>
</dbReference>
<dbReference type="Proteomes" id="UP000070539">
    <property type="component" value="Unassembled WGS sequence"/>
</dbReference>
<keyword evidence="2" id="KW-1185">Reference proteome</keyword>
<dbReference type="OrthoDB" id="28713at2"/>
<reference evidence="1 2" key="1">
    <citation type="submission" date="2016-01" db="EMBL/GenBank/DDBJ databases">
        <title>Genome sequence of Clostridium neopropionicum X4, DSM-3847.</title>
        <authorList>
            <person name="Poehlein A."/>
            <person name="Beck M.H."/>
            <person name="Bengelsdorf F.R."/>
            <person name="Daniel R."/>
            <person name="Duerre P."/>
        </authorList>
    </citation>
    <scope>NUCLEOTIDE SEQUENCE [LARGE SCALE GENOMIC DNA]</scope>
    <source>
        <strain evidence="1 2">DSM-3847</strain>
    </source>
</reference>
<dbReference type="STRING" id="36847.CLNEO_13440"/>
<name>A0A136WG43_9FIRM</name>
<dbReference type="AlphaFoldDB" id="A0A136WG43"/>
<evidence type="ECO:0008006" key="3">
    <source>
        <dbReference type="Google" id="ProtNLM"/>
    </source>
</evidence>
<sequence length="489" mass="53321">MIDLGELGIKLKVDDSGGIDGLKQFGDNAENTGGKLDGLLGKLKGLAVGLAIGATIKKGFDIAKQAVTEFADKGDDIDKMSQKFSMSAEAYQQWESIAGHNGTSIETVGKAIKEITTSAEDNAEAYENMGISMKNTDGSIRDSQSIFKDTILALSDMKAGTERDAKAKELLGNKYQELLPLINGGKDAILEQLEASESAVTMTDEQVKSAAAFKDAQQAMEEQITKVKMALTEKLIPALVNIMDWVSEYMPQIQETVDTVVSAIGGFIDGLVAMISALVTSAQTEGTLFNTVWENMKIVVDTVLKGIQALFGAFTALFNGDFEGFLNGINDFLNIAIEGLVKLIANSSKLFLNAGKSIFTSLWDGLKQVWDGIKKWVDEKVSWLTDKVTFWKKKKSEMGNDSDGESDGSHRNGLAYVPYDEYKSVLHKGEMVLTQAEADRYRNDETTNKTENFTVNIAKVENSNGRTTGDLMREMEFYRKSKKLATGGA</sequence>
<organism evidence="1 2">
    <name type="scientific">Anaerotignum neopropionicum</name>
    <dbReference type="NCBI Taxonomy" id="36847"/>
    <lineage>
        <taxon>Bacteria</taxon>
        <taxon>Bacillati</taxon>
        <taxon>Bacillota</taxon>
        <taxon>Clostridia</taxon>
        <taxon>Lachnospirales</taxon>
        <taxon>Anaerotignaceae</taxon>
        <taxon>Anaerotignum</taxon>
    </lineage>
</organism>
<evidence type="ECO:0000313" key="1">
    <source>
        <dbReference type="EMBL" id="KXL53373.1"/>
    </source>
</evidence>
<dbReference type="NCBIfam" id="TIGR01760">
    <property type="entry name" value="tape_meas_TP901"/>
    <property type="match status" value="1"/>
</dbReference>
<proteinExistence type="predicted"/>
<evidence type="ECO:0000313" key="2">
    <source>
        <dbReference type="Proteomes" id="UP000070539"/>
    </source>
</evidence>
<dbReference type="EMBL" id="LRVM01000003">
    <property type="protein sequence ID" value="KXL53373.1"/>
    <property type="molecule type" value="Genomic_DNA"/>
</dbReference>
<protein>
    <recommendedName>
        <fullName evidence="3">Phage-related minor tail protein</fullName>
    </recommendedName>
</protein>
<accession>A0A136WG43</accession>